<dbReference type="EMBL" id="CAUOFW020007309">
    <property type="protein sequence ID" value="CAK9178766.1"/>
    <property type="molecule type" value="Genomic_DNA"/>
</dbReference>
<gene>
    <name evidence="10" type="ORF">ILEXP_LOCUS48693</name>
</gene>
<keyword evidence="11" id="KW-1185">Reference proteome</keyword>
<dbReference type="GO" id="GO:0051707">
    <property type="term" value="P:response to other organism"/>
    <property type="evidence" value="ECO:0007669"/>
    <property type="project" value="UniProtKB-ARBA"/>
</dbReference>
<dbReference type="InterPro" id="IPR015495">
    <property type="entry name" value="Myb_TF_plants"/>
</dbReference>
<evidence type="ECO:0000256" key="5">
    <source>
        <dbReference type="ARBA" id="ARBA00023163"/>
    </source>
</evidence>
<dbReference type="FunFam" id="1.10.10.60:FF:000001">
    <property type="entry name" value="MYB-related transcription factor"/>
    <property type="match status" value="1"/>
</dbReference>
<comment type="subcellular location">
    <subcellularLocation>
        <location evidence="1">Nucleus</location>
    </subcellularLocation>
</comment>
<feature type="domain" description="Myb-like" evidence="8">
    <location>
        <begin position="62"/>
        <end position="112"/>
    </location>
</feature>
<feature type="domain" description="Myb-like" evidence="8">
    <location>
        <begin position="9"/>
        <end position="61"/>
    </location>
</feature>
<evidence type="ECO:0000256" key="2">
    <source>
        <dbReference type="ARBA" id="ARBA00022737"/>
    </source>
</evidence>
<evidence type="ECO:0008006" key="12">
    <source>
        <dbReference type="Google" id="ProtNLM"/>
    </source>
</evidence>
<feature type="domain" description="HTH myb-type" evidence="9">
    <location>
        <begin position="9"/>
        <end position="61"/>
    </location>
</feature>
<name>A0ABC8UB76_9AQUA</name>
<feature type="domain" description="HTH myb-type" evidence="9">
    <location>
        <begin position="62"/>
        <end position="116"/>
    </location>
</feature>
<evidence type="ECO:0000256" key="7">
    <source>
        <dbReference type="SAM" id="MobiDB-lite"/>
    </source>
</evidence>
<keyword evidence="6" id="KW-0539">Nucleus</keyword>
<dbReference type="PROSITE" id="PS51294">
    <property type="entry name" value="HTH_MYB"/>
    <property type="match status" value="2"/>
</dbReference>
<dbReference type="InterPro" id="IPR001005">
    <property type="entry name" value="SANT/Myb"/>
</dbReference>
<accession>A0ABC8UB76</accession>
<dbReference type="PANTHER" id="PTHR47999">
    <property type="entry name" value="TRANSCRIPTION FACTOR MYB8-RELATED-RELATED"/>
    <property type="match status" value="1"/>
</dbReference>
<keyword evidence="4" id="KW-0238">DNA-binding</keyword>
<dbReference type="FunFam" id="1.10.10.60:FF:000394">
    <property type="entry name" value="MYB transcription factor"/>
    <property type="match status" value="1"/>
</dbReference>
<feature type="compositionally biased region" description="Polar residues" evidence="7">
    <location>
        <begin position="159"/>
        <end position="170"/>
    </location>
</feature>
<dbReference type="GO" id="GO:0000976">
    <property type="term" value="F:transcription cis-regulatory region binding"/>
    <property type="evidence" value="ECO:0007669"/>
    <property type="project" value="UniProtKB-ARBA"/>
</dbReference>
<evidence type="ECO:0000259" key="9">
    <source>
        <dbReference type="PROSITE" id="PS51294"/>
    </source>
</evidence>
<dbReference type="Gene3D" id="1.10.10.60">
    <property type="entry name" value="Homeodomain-like"/>
    <property type="match status" value="2"/>
</dbReference>
<proteinExistence type="predicted"/>
<dbReference type="AlphaFoldDB" id="A0ABC8UB76"/>
<sequence>MGRAPSSAKVGLHRGPWSAKEDKWLTEYIQAHGEGQWGSIRKRAGILRCGKSCRLRWMNYLQPGIKRGNITADEEDLIIRLHTLLGNRWSLIAGRLPGRTDNEIKNHWNTHLHRRLQKGGIELNAQKNALKQDKEPKKKNNLSTTTPSDSQKKQKQKQNSIGASTSNGDVTGNKLYNPKPIRVYASSSSLTKNNSFDYALSTSSSSHEAEKEVKTGASNLPWPLSELEDGGDGGVQFFDQDSVHINNELLNKIYDEYLQLL</sequence>
<dbReference type="Proteomes" id="UP001642360">
    <property type="component" value="Unassembled WGS sequence"/>
</dbReference>
<feature type="region of interest" description="Disordered" evidence="7">
    <location>
        <begin position="129"/>
        <end position="176"/>
    </location>
</feature>
<dbReference type="PROSITE" id="PS50090">
    <property type="entry name" value="MYB_LIKE"/>
    <property type="match status" value="2"/>
</dbReference>
<dbReference type="PANTHER" id="PTHR47999:SF9">
    <property type="entry name" value="TRANSCRIPTION REPRESSOR MYB5-LIKE"/>
    <property type="match status" value="1"/>
</dbReference>
<evidence type="ECO:0000313" key="11">
    <source>
        <dbReference type="Proteomes" id="UP001642360"/>
    </source>
</evidence>
<evidence type="ECO:0000313" key="10">
    <source>
        <dbReference type="EMBL" id="CAK9178766.1"/>
    </source>
</evidence>
<protein>
    <recommendedName>
        <fullName evidence="12">MYB transcription factor</fullName>
    </recommendedName>
</protein>
<dbReference type="GO" id="GO:0080090">
    <property type="term" value="P:regulation of primary metabolic process"/>
    <property type="evidence" value="ECO:0007669"/>
    <property type="project" value="UniProtKB-ARBA"/>
</dbReference>
<evidence type="ECO:0000256" key="6">
    <source>
        <dbReference type="ARBA" id="ARBA00023242"/>
    </source>
</evidence>
<organism evidence="10 11">
    <name type="scientific">Ilex paraguariensis</name>
    <name type="common">yerba mate</name>
    <dbReference type="NCBI Taxonomy" id="185542"/>
    <lineage>
        <taxon>Eukaryota</taxon>
        <taxon>Viridiplantae</taxon>
        <taxon>Streptophyta</taxon>
        <taxon>Embryophyta</taxon>
        <taxon>Tracheophyta</taxon>
        <taxon>Spermatophyta</taxon>
        <taxon>Magnoliopsida</taxon>
        <taxon>eudicotyledons</taxon>
        <taxon>Gunneridae</taxon>
        <taxon>Pentapetalae</taxon>
        <taxon>asterids</taxon>
        <taxon>campanulids</taxon>
        <taxon>Aquifoliales</taxon>
        <taxon>Aquifoliaceae</taxon>
        <taxon>Ilex</taxon>
    </lineage>
</organism>
<keyword evidence="3" id="KW-0805">Transcription regulation</keyword>
<comment type="caution">
    <text evidence="10">The sequence shown here is derived from an EMBL/GenBank/DDBJ whole genome shotgun (WGS) entry which is preliminary data.</text>
</comment>
<dbReference type="Pfam" id="PF00249">
    <property type="entry name" value="Myb_DNA-binding"/>
    <property type="match status" value="2"/>
</dbReference>
<dbReference type="InterPro" id="IPR009057">
    <property type="entry name" value="Homeodomain-like_sf"/>
</dbReference>
<dbReference type="CDD" id="cd00167">
    <property type="entry name" value="SANT"/>
    <property type="match status" value="2"/>
</dbReference>
<dbReference type="GO" id="GO:0005634">
    <property type="term" value="C:nucleus"/>
    <property type="evidence" value="ECO:0007669"/>
    <property type="project" value="UniProtKB-SubCell"/>
</dbReference>
<reference evidence="10 11" key="1">
    <citation type="submission" date="2024-02" db="EMBL/GenBank/DDBJ databases">
        <authorList>
            <person name="Vignale AGUSTIN F."/>
            <person name="Sosa J E."/>
            <person name="Modenutti C."/>
        </authorList>
    </citation>
    <scope>NUCLEOTIDE SEQUENCE [LARGE SCALE GENOMIC DNA]</scope>
</reference>
<dbReference type="SUPFAM" id="SSF46689">
    <property type="entry name" value="Homeodomain-like"/>
    <property type="match status" value="1"/>
</dbReference>
<evidence type="ECO:0000256" key="4">
    <source>
        <dbReference type="ARBA" id="ARBA00023125"/>
    </source>
</evidence>
<keyword evidence="5" id="KW-0804">Transcription</keyword>
<dbReference type="SMART" id="SM00717">
    <property type="entry name" value="SANT"/>
    <property type="match status" value="2"/>
</dbReference>
<keyword evidence="2" id="KW-0677">Repeat</keyword>
<evidence type="ECO:0000256" key="3">
    <source>
        <dbReference type="ARBA" id="ARBA00023015"/>
    </source>
</evidence>
<evidence type="ECO:0000256" key="1">
    <source>
        <dbReference type="ARBA" id="ARBA00004123"/>
    </source>
</evidence>
<evidence type="ECO:0000259" key="8">
    <source>
        <dbReference type="PROSITE" id="PS50090"/>
    </source>
</evidence>
<dbReference type="InterPro" id="IPR017930">
    <property type="entry name" value="Myb_dom"/>
</dbReference>